<dbReference type="InterPro" id="IPR004391">
    <property type="entry name" value="Glu_race"/>
</dbReference>
<dbReference type="EC" id="5.1.1.3" evidence="2 7"/>
<dbReference type="PANTHER" id="PTHR21198:SF2">
    <property type="entry name" value="GLUTAMATE RACEMASE"/>
    <property type="match status" value="1"/>
</dbReference>
<dbReference type="GO" id="GO:0071555">
    <property type="term" value="P:cell wall organization"/>
    <property type="evidence" value="ECO:0007669"/>
    <property type="project" value="UniProtKB-KW"/>
</dbReference>
<comment type="pathway">
    <text evidence="7">Cell wall biogenesis; peptidoglycan biosynthesis.</text>
</comment>
<evidence type="ECO:0000313" key="8">
    <source>
        <dbReference type="EMBL" id="MBE0347753.1"/>
    </source>
</evidence>
<dbReference type="Proteomes" id="UP000660708">
    <property type="component" value="Unassembled WGS sequence"/>
</dbReference>
<dbReference type="AlphaFoldDB" id="A0A8I0MYC4"/>
<gene>
    <name evidence="7 8" type="primary">murI</name>
    <name evidence="8" type="ORF">PPEP_a4415</name>
</gene>
<evidence type="ECO:0000313" key="9">
    <source>
        <dbReference type="Proteomes" id="UP000660708"/>
    </source>
</evidence>
<dbReference type="UniPathway" id="UPA00219"/>
<feature type="binding site" evidence="7">
    <location>
        <begin position="40"/>
        <end position="41"/>
    </location>
    <ligand>
        <name>substrate</name>
    </ligand>
</feature>
<keyword evidence="9" id="KW-1185">Reference proteome</keyword>
<evidence type="ECO:0000256" key="7">
    <source>
        <dbReference type="HAMAP-Rule" id="MF_00258"/>
    </source>
</evidence>
<comment type="function">
    <text evidence="7">Provides the (R)-glutamate required for cell wall biosynthesis.</text>
</comment>
<keyword evidence="5 7" id="KW-0413">Isomerase</keyword>
<feature type="active site" description="Proton donor/acceptor" evidence="7">
    <location>
        <position position="184"/>
    </location>
</feature>
<evidence type="ECO:0000256" key="6">
    <source>
        <dbReference type="ARBA" id="ARBA00023316"/>
    </source>
</evidence>
<keyword evidence="3 7" id="KW-0133">Cell shape</keyword>
<dbReference type="GO" id="GO:0008881">
    <property type="term" value="F:glutamate racemase activity"/>
    <property type="evidence" value="ECO:0007669"/>
    <property type="project" value="UniProtKB-UniRule"/>
</dbReference>
<name>A0A8I0MYC4_9GAMM</name>
<dbReference type="InterPro" id="IPR018187">
    <property type="entry name" value="Asp/Glu_racemase_AS_1"/>
</dbReference>
<sequence>MSHILVFDSGIGGTSVLSHLRYRFQNSTFSYVMDNAFLPYGLQPQELIKLRIKGLIVWQEQYLSNVDMIVIACNTASTYALEEARKHTQIPIIGVVPAIKPAAYSSQTKHIALLATPATSNNTYTQKLIHDFAGGCKVEILHSTELVRIAEHFYWHSTLDQAALCEELKQLHIPYSVDRLVLGCTHFPLIADNIKECLPDHIELVDSGKAIANRAVSLLGKQEINIEKAPLKEVKFYATAPVLDSKEEVALISFS</sequence>
<dbReference type="HAMAP" id="MF_00258">
    <property type="entry name" value="Glu_racemase"/>
    <property type="match status" value="1"/>
</dbReference>
<dbReference type="NCBIfam" id="TIGR00067">
    <property type="entry name" value="glut_race"/>
    <property type="match status" value="1"/>
</dbReference>
<evidence type="ECO:0000256" key="4">
    <source>
        <dbReference type="ARBA" id="ARBA00022984"/>
    </source>
</evidence>
<keyword evidence="4 7" id="KW-0573">Peptidoglycan synthesis</keyword>
<dbReference type="InterPro" id="IPR001920">
    <property type="entry name" value="Asp/Glu_race"/>
</dbReference>
<accession>A0A8I0MYC4</accession>
<dbReference type="PROSITE" id="PS00923">
    <property type="entry name" value="ASP_GLU_RACEMASE_1"/>
    <property type="match status" value="1"/>
</dbReference>
<feature type="active site" description="Proton donor/acceptor" evidence="7">
    <location>
        <position position="73"/>
    </location>
</feature>
<dbReference type="EMBL" id="AQHF01000027">
    <property type="protein sequence ID" value="MBE0347753.1"/>
    <property type="molecule type" value="Genomic_DNA"/>
</dbReference>
<evidence type="ECO:0000256" key="5">
    <source>
        <dbReference type="ARBA" id="ARBA00023235"/>
    </source>
</evidence>
<dbReference type="FunFam" id="3.40.50.1860:FF:000001">
    <property type="entry name" value="Glutamate racemase"/>
    <property type="match status" value="1"/>
</dbReference>
<dbReference type="GO" id="GO:0009252">
    <property type="term" value="P:peptidoglycan biosynthetic process"/>
    <property type="evidence" value="ECO:0007669"/>
    <property type="project" value="UniProtKB-UniRule"/>
</dbReference>
<evidence type="ECO:0000256" key="1">
    <source>
        <dbReference type="ARBA" id="ARBA00001602"/>
    </source>
</evidence>
<dbReference type="InterPro" id="IPR015942">
    <property type="entry name" value="Asp/Glu/hydantoin_racemase"/>
</dbReference>
<dbReference type="RefSeq" id="WP_128732256.1">
    <property type="nucleotide sequence ID" value="NZ_AQHF01000027.1"/>
</dbReference>
<feature type="binding site" evidence="7">
    <location>
        <begin position="8"/>
        <end position="9"/>
    </location>
    <ligand>
        <name>substrate</name>
    </ligand>
</feature>
<dbReference type="PROSITE" id="PS00924">
    <property type="entry name" value="ASP_GLU_RACEMASE_2"/>
    <property type="match status" value="1"/>
</dbReference>
<protein>
    <recommendedName>
        <fullName evidence="2 7">Glutamate racemase</fullName>
        <ecNumber evidence="2 7">5.1.1.3</ecNumber>
    </recommendedName>
</protein>
<dbReference type="Gene3D" id="3.40.50.1860">
    <property type="match status" value="2"/>
</dbReference>
<dbReference type="InterPro" id="IPR033134">
    <property type="entry name" value="Asp/Glu_racemase_AS_2"/>
</dbReference>
<dbReference type="PANTHER" id="PTHR21198">
    <property type="entry name" value="GLUTAMATE RACEMASE"/>
    <property type="match status" value="1"/>
</dbReference>
<dbReference type="GO" id="GO:0008360">
    <property type="term" value="P:regulation of cell shape"/>
    <property type="evidence" value="ECO:0007669"/>
    <property type="project" value="UniProtKB-KW"/>
</dbReference>
<comment type="catalytic activity">
    <reaction evidence="1 7">
        <text>L-glutamate = D-glutamate</text>
        <dbReference type="Rhea" id="RHEA:12813"/>
        <dbReference type="ChEBI" id="CHEBI:29985"/>
        <dbReference type="ChEBI" id="CHEBI:29986"/>
        <dbReference type="EC" id="5.1.1.3"/>
    </reaction>
</comment>
<feature type="binding site" evidence="7">
    <location>
        <begin position="185"/>
        <end position="186"/>
    </location>
    <ligand>
        <name>substrate</name>
    </ligand>
</feature>
<evidence type="ECO:0000256" key="3">
    <source>
        <dbReference type="ARBA" id="ARBA00022960"/>
    </source>
</evidence>
<dbReference type="Pfam" id="PF01177">
    <property type="entry name" value="Asp_Glu_race"/>
    <property type="match status" value="1"/>
</dbReference>
<dbReference type="SUPFAM" id="SSF53681">
    <property type="entry name" value="Aspartate/glutamate racemase"/>
    <property type="match status" value="2"/>
</dbReference>
<feature type="binding site" evidence="7">
    <location>
        <begin position="74"/>
        <end position="75"/>
    </location>
    <ligand>
        <name>substrate</name>
    </ligand>
</feature>
<organism evidence="8 9">
    <name type="scientific">Pseudoalteromonas peptidolytica F12-50-A1</name>
    <dbReference type="NCBI Taxonomy" id="1315280"/>
    <lineage>
        <taxon>Bacteria</taxon>
        <taxon>Pseudomonadati</taxon>
        <taxon>Pseudomonadota</taxon>
        <taxon>Gammaproteobacteria</taxon>
        <taxon>Alteromonadales</taxon>
        <taxon>Pseudoalteromonadaceae</taxon>
        <taxon>Pseudoalteromonas</taxon>
    </lineage>
</organism>
<comment type="caution">
    <text evidence="8">The sequence shown here is derived from an EMBL/GenBank/DDBJ whole genome shotgun (WGS) entry which is preliminary data.</text>
</comment>
<comment type="similarity">
    <text evidence="7">Belongs to the aspartate/glutamate racemases family.</text>
</comment>
<evidence type="ECO:0000256" key="2">
    <source>
        <dbReference type="ARBA" id="ARBA00013090"/>
    </source>
</evidence>
<reference evidence="8 9" key="1">
    <citation type="submission" date="2015-06" db="EMBL/GenBank/DDBJ databases">
        <title>Genome sequence of Pseudoalteromonas peptidolytica.</title>
        <authorList>
            <person name="Xie B.-B."/>
            <person name="Rong J.-C."/>
            <person name="Qin Q.-L."/>
            <person name="Zhang Y.-Z."/>
        </authorList>
    </citation>
    <scope>NUCLEOTIDE SEQUENCE [LARGE SCALE GENOMIC DNA]</scope>
    <source>
        <strain evidence="8 9">F12-50-A1</strain>
    </source>
</reference>
<keyword evidence="6 7" id="KW-0961">Cell wall biogenesis/degradation</keyword>
<proteinExistence type="inferred from homology"/>